<dbReference type="FunFam" id="3.20.20.380:FF:000001">
    <property type="entry name" value="Copper homeostasis protein CutC"/>
    <property type="match status" value="1"/>
</dbReference>
<keyword evidence="4" id="KW-1185">Reference proteome</keyword>
<accession>A0A975J2E7</accession>
<dbReference type="HAMAP" id="MF_00795">
    <property type="entry name" value="CutC"/>
    <property type="match status" value="1"/>
</dbReference>
<dbReference type="PANTHER" id="PTHR12598:SF0">
    <property type="entry name" value="COPPER HOMEOSTASIS PROTEIN CUTC HOMOLOG"/>
    <property type="match status" value="1"/>
</dbReference>
<comment type="subcellular location">
    <subcellularLocation>
        <location evidence="2">Cytoplasm</location>
    </subcellularLocation>
</comment>
<dbReference type="InterPro" id="IPR036822">
    <property type="entry name" value="CutC-like_dom_sf"/>
</dbReference>
<dbReference type="InterPro" id="IPR005627">
    <property type="entry name" value="CutC-like"/>
</dbReference>
<dbReference type="GO" id="GO:0005737">
    <property type="term" value="C:cytoplasm"/>
    <property type="evidence" value="ECO:0007669"/>
    <property type="project" value="UniProtKB-SubCell"/>
</dbReference>
<evidence type="ECO:0000313" key="4">
    <source>
        <dbReference type="Proteomes" id="UP000676169"/>
    </source>
</evidence>
<reference evidence="3" key="1">
    <citation type="submission" date="2021-04" db="EMBL/GenBank/DDBJ databases">
        <title>Luteolibacter sp. 32A isolated from the skin of an Anderson's salamander (Ambystoma andersonii).</title>
        <authorList>
            <person name="Spergser J."/>
            <person name="Busse H.-J."/>
        </authorList>
    </citation>
    <scope>NUCLEOTIDE SEQUENCE</scope>
    <source>
        <strain evidence="3">32A</strain>
    </source>
</reference>
<evidence type="ECO:0000256" key="1">
    <source>
        <dbReference type="ARBA" id="ARBA00007768"/>
    </source>
</evidence>
<dbReference type="PANTHER" id="PTHR12598">
    <property type="entry name" value="COPPER HOMEOSTASIS PROTEIN CUTC"/>
    <property type="match status" value="1"/>
</dbReference>
<dbReference type="SUPFAM" id="SSF110395">
    <property type="entry name" value="CutC-like"/>
    <property type="match status" value="1"/>
</dbReference>
<dbReference type="GO" id="GO:0005507">
    <property type="term" value="F:copper ion binding"/>
    <property type="evidence" value="ECO:0007669"/>
    <property type="project" value="TreeGrafter"/>
</dbReference>
<dbReference type="EMBL" id="CP073100">
    <property type="protein sequence ID" value="QUE52790.1"/>
    <property type="molecule type" value="Genomic_DNA"/>
</dbReference>
<dbReference type="RefSeq" id="WP_211634091.1">
    <property type="nucleotide sequence ID" value="NZ_CP073100.1"/>
</dbReference>
<dbReference type="Proteomes" id="UP000676169">
    <property type="component" value="Chromosome"/>
</dbReference>
<organism evidence="3 4">
    <name type="scientific">Luteolibacter ambystomatis</name>
    <dbReference type="NCBI Taxonomy" id="2824561"/>
    <lineage>
        <taxon>Bacteria</taxon>
        <taxon>Pseudomonadati</taxon>
        <taxon>Verrucomicrobiota</taxon>
        <taxon>Verrucomicrobiia</taxon>
        <taxon>Verrucomicrobiales</taxon>
        <taxon>Verrucomicrobiaceae</taxon>
        <taxon>Luteolibacter</taxon>
    </lineage>
</organism>
<evidence type="ECO:0000313" key="3">
    <source>
        <dbReference type="EMBL" id="QUE52790.1"/>
    </source>
</evidence>
<evidence type="ECO:0000256" key="2">
    <source>
        <dbReference type="HAMAP-Rule" id="MF_00795"/>
    </source>
</evidence>
<dbReference type="AlphaFoldDB" id="A0A975J2E7"/>
<comment type="caution">
    <text evidence="2">Once thought to be involved in copper homeostasis, experiments in E.coli have shown this is not the case.</text>
</comment>
<dbReference type="Gene3D" id="3.20.20.380">
    <property type="entry name" value="Copper homeostasis (CutC) domain"/>
    <property type="match status" value="1"/>
</dbReference>
<dbReference type="KEGG" id="lamb:KBB96_07825"/>
<sequence length="244" mass="26201">MKLEICIDSVESAVAAERAGAVRVELCAGLMEGGITPSAGMIRAVRQRVSLGLMVIIRPRGGDFLYDDAEMETMLEDVAVARKFGADGIVIGALLADGRVDEDKTRALIEAAGPLQVTFHRAFDVSRDPFESMETLASMGVHRILTSGQEASVLEGAEVIRELVKKAGERLIILPGGGITPRNIAKIAALTEASEFHLSCRKTVDSGMNWRNHRPAMGAALYPPEFSRKIADEAAIRGILSKDS</sequence>
<comment type="similarity">
    <text evidence="1 2">Belongs to the CutC family.</text>
</comment>
<dbReference type="Pfam" id="PF03932">
    <property type="entry name" value="CutC"/>
    <property type="match status" value="1"/>
</dbReference>
<protein>
    <recommendedName>
        <fullName evidence="2">PF03932 family protein CutC</fullName>
    </recommendedName>
</protein>
<gene>
    <name evidence="2" type="primary">cutC</name>
    <name evidence="3" type="ORF">KBB96_07825</name>
</gene>
<name>A0A975J2E7_9BACT</name>
<proteinExistence type="inferred from homology"/>
<keyword evidence="2" id="KW-0963">Cytoplasm</keyword>